<dbReference type="EC" id="3.1.2.6" evidence="2"/>
<dbReference type="SUPFAM" id="SSF56281">
    <property type="entry name" value="Metallo-hydrolase/oxidoreductase"/>
    <property type="match status" value="1"/>
</dbReference>
<organism evidence="2 3">
    <name type="scientific">Candidatus Magnetaquiglobus chichijimensis</name>
    <dbReference type="NCBI Taxonomy" id="3141448"/>
    <lineage>
        <taxon>Bacteria</taxon>
        <taxon>Pseudomonadati</taxon>
        <taxon>Pseudomonadota</taxon>
        <taxon>Magnetococcia</taxon>
        <taxon>Magnetococcales</taxon>
        <taxon>Candidatus Magnetaquicoccaceae</taxon>
        <taxon>Candidatus Magnetaquiglobus</taxon>
    </lineage>
</organism>
<dbReference type="GO" id="GO:0004416">
    <property type="term" value="F:hydroxyacylglutathione hydrolase activity"/>
    <property type="evidence" value="ECO:0007669"/>
    <property type="project" value="UniProtKB-EC"/>
</dbReference>
<dbReference type="SMART" id="SM00849">
    <property type="entry name" value="Lactamase_B"/>
    <property type="match status" value="1"/>
</dbReference>
<reference evidence="2 3" key="1">
    <citation type="submission" date="2024-05" db="EMBL/GenBank/DDBJ databases">
        <authorList>
            <consortium name="Candidatus Magnetaquicoccaceae bacterium FCR-1 genome sequencing consortium"/>
            <person name="Shimoshige H."/>
            <person name="Shimamura S."/>
            <person name="Taoka A."/>
            <person name="Kobayashi H."/>
            <person name="Maekawa T."/>
        </authorList>
    </citation>
    <scope>NUCLEOTIDE SEQUENCE [LARGE SCALE GENOMIC DNA]</scope>
    <source>
        <strain evidence="2 3">FCR-1</strain>
    </source>
</reference>
<dbReference type="InterPro" id="IPR001279">
    <property type="entry name" value="Metallo-B-lactamas"/>
</dbReference>
<dbReference type="PANTHER" id="PTHR42951">
    <property type="entry name" value="METALLO-BETA-LACTAMASE DOMAIN-CONTAINING"/>
    <property type="match status" value="1"/>
</dbReference>
<dbReference type="CDD" id="cd07726">
    <property type="entry name" value="ST1585-like_MBL-fold"/>
    <property type="match status" value="1"/>
</dbReference>
<evidence type="ECO:0000259" key="1">
    <source>
        <dbReference type="SMART" id="SM00849"/>
    </source>
</evidence>
<dbReference type="RefSeq" id="WP_420905781.1">
    <property type="nucleotide sequence ID" value="NZ_BAAFGK010000004.1"/>
</dbReference>
<evidence type="ECO:0000313" key="2">
    <source>
        <dbReference type="EMBL" id="GAB0058100.1"/>
    </source>
</evidence>
<dbReference type="Gene3D" id="3.60.15.10">
    <property type="entry name" value="Ribonuclease Z/Hydroxyacylglutathione hydrolase-like"/>
    <property type="match status" value="1"/>
</dbReference>
<evidence type="ECO:0000313" key="3">
    <source>
        <dbReference type="Proteomes" id="UP001628193"/>
    </source>
</evidence>
<dbReference type="InterPro" id="IPR050855">
    <property type="entry name" value="NDM-1-like"/>
</dbReference>
<keyword evidence="2" id="KW-0378">Hydrolase</keyword>
<protein>
    <submittedName>
        <fullName evidence="2">Hydroxyacylglutathione hydrolase</fullName>
        <ecNumber evidence="2">3.1.2.6</ecNumber>
    </submittedName>
</protein>
<proteinExistence type="predicted"/>
<dbReference type="Pfam" id="PF00753">
    <property type="entry name" value="Lactamase_B"/>
    <property type="match status" value="1"/>
</dbReference>
<dbReference type="EMBL" id="BAAFGK010000004">
    <property type="protein sequence ID" value="GAB0058100.1"/>
    <property type="molecule type" value="Genomic_DNA"/>
</dbReference>
<dbReference type="Proteomes" id="UP001628193">
    <property type="component" value="Unassembled WGS sequence"/>
</dbReference>
<dbReference type="InterPro" id="IPR037482">
    <property type="entry name" value="ST1585_MBL-fold"/>
</dbReference>
<dbReference type="PANTHER" id="PTHR42951:SF22">
    <property type="entry name" value="METALLO BETA-LACTAMASE SUPERFAMILY LIPOPROTEIN"/>
    <property type="match status" value="1"/>
</dbReference>
<comment type="caution">
    <text evidence="2">The sequence shown here is derived from an EMBL/GenBank/DDBJ whole genome shotgun (WGS) entry which is preliminary data.</text>
</comment>
<accession>A0ABQ0CBM9</accession>
<sequence length="316" mass="34447">MATRFQEVHPGITRIDVEYNRTGFAAAWLIRSGAQAVFIETGPLPALPFLLEALDHHALTPAMVRAVIVTHVHLDHAGAAGALLNHLPNARFFVHPQGIKHLVDPSRLVEGAKVVYGEACFAATIGGAEPVDPERVHAPVDGEVFDLGGRNLIFFDTPGHSLNHLCVLDTVSNGLFTGDAFGLSYREFDGGSHPLIIPATTPTQFDIDTSRATVRRLAALRPEWLYLTHFGALRFDPVLADDLDAQLMGYHRVATDLPDTATEEAWIAALTELTTRHARAIGVPEEADLSLLAGDMRLNAQGLSIWRERGRRRKSG</sequence>
<name>A0ABQ0CBM9_9PROT</name>
<gene>
    <name evidence="2" type="primary">gloB_2</name>
    <name evidence="2" type="ORF">SIID45300_02443</name>
</gene>
<dbReference type="InterPro" id="IPR036866">
    <property type="entry name" value="RibonucZ/Hydroxyglut_hydro"/>
</dbReference>
<reference evidence="2 3" key="2">
    <citation type="submission" date="2024-09" db="EMBL/GenBank/DDBJ databases">
        <title>Draft genome sequence of Candidatus Magnetaquicoccaceae bacterium FCR-1.</title>
        <authorList>
            <person name="Shimoshige H."/>
            <person name="Shimamura S."/>
            <person name="Taoka A."/>
            <person name="Kobayashi H."/>
            <person name="Maekawa T."/>
        </authorList>
    </citation>
    <scope>NUCLEOTIDE SEQUENCE [LARGE SCALE GENOMIC DNA]</scope>
    <source>
        <strain evidence="2 3">FCR-1</strain>
    </source>
</reference>
<keyword evidence="3" id="KW-1185">Reference proteome</keyword>
<feature type="domain" description="Metallo-beta-lactamase" evidence="1">
    <location>
        <begin position="24"/>
        <end position="229"/>
    </location>
</feature>